<dbReference type="EMBL" id="CAJOBC010013080">
    <property type="protein sequence ID" value="CAF4014471.1"/>
    <property type="molecule type" value="Genomic_DNA"/>
</dbReference>
<dbReference type="Proteomes" id="UP000677228">
    <property type="component" value="Unassembled WGS sequence"/>
</dbReference>
<dbReference type="AlphaFoldDB" id="A0A814ZRD3"/>
<dbReference type="EMBL" id="CAJOBA010035053">
    <property type="protein sequence ID" value="CAF3997220.1"/>
    <property type="molecule type" value="Genomic_DNA"/>
</dbReference>
<sequence>MVKGFGTIDECGVGLFHTCSCTHEAMTGCGAKCEKTVQEWVRSGCPGGLFGLKRGHIMSHHHGDCQKGYGSKRYTCP</sequence>
<dbReference type="Proteomes" id="UP000663829">
    <property type="component" value="Unassembled WGS sequence"/>
</dbReference>
<comment type="caution">
    <text evidence="2">The sequence shown here is derived from an EMBL/GenBank/DDBJ whole genome shotgun (WGS) entry which is preliminary data.</text>
</comment>
<evidence type="ECO:0000313" key="3">
    <source>
        <dbReference type="EMBL" id="CAF3997220.1"/>
    </source>
</evidence>
<protein>
    <submittedName>
        <fullName evidence="2">Uncharacterized protein</fullName>
    </submittedName>
</protein>
<gene>
    <name evidence="2" type="ORF">GPM918_LOCUS25962</name>
    <name evidence="1" type="ORF">OVA965_LOCUS23297</name>
    <name evidence="4" type="ORF">SRO942_LOCUS26032</name>
    <name evidence="3" type="ORF">TMI583_LOCUS24020</name>
</gene>
<accession>A0A814ZRD3</accession>
<dbReference type="EMBL" id="CAJNOQ010010275">
    <property type="protein sequence ID" value="CAF1247489.1"/>
    <property type="molecule type" value="Genomic_DNA"/>
</dbReference>
<proteinExistence type="predicted"/>
<reference evidence="2" key="1">
    <citation type="submission" date="2021-02" db="EMBL/GenBank/DDBJ databases">
        <authorList>
            <person name="Nowell W R."/>
        </authorList>
    </citation>
    <scope>NUCLEOTIDE SEQUENCE</scope>
</reference>
<dbReference type="OrthoDB" id="6047194at2759"/>
<evidence type="ECO:0000313" key="2">
    <source>
        <dbReference type="EMBL" id="CAF1247489.1"/>
    </source>
</evidence>
<keyword evidence="5" id="KW-1185">Reference proteome</keyword>
<name>A0A814ZRD3_9BILA</name>
<dbReference type="Proteomes" id="UP000682733">
    <property type="component" value="Unassembled WGS sequence"/>
</dbReference>
<evidence type="ECO:0000313" key="1">
    <source>
        <dbReference type="EMBL" id="CAF1185980.1"/>
    </source>
</evidence>
<evidence type="ECO:0000313" key="5">
    <source>
        <dbReference type="Proteomes" id="UP000663829"/>
    </source>
</evidence>
<evidence type="ECO:0000313" key="4">
    <source>
        <dbReference type="EMBL" id="CAF4014471.1"/>
    </source>
</evidence>
<organism evidence="2 5">
    <name type="scientific">Didymodactylos carnosus</name>
    <dbReference type="NCBI Taxonomy" id="1234261"/>
    <lineage>
        <taxon>Eukaryota</taxon>
        <taxon>Metazoa</taxon>
        <taxon>Spiralia</taxon>
        <taxon>Gnathifera</taxon>
        <taxon>Rotifera</taxon>
        <taxon>Eurotatoria</taxon>
        <taxon>Bdelloidea</taxon>
        <taxon>Philodinida</taxon>
        <taxon>Philodinidae</taxon>
        <taxon>Didymodactylos</taxon>
    </lineage>
</organism>
<dbReference type="Proteomes" id="UP000681722">
    <property type="component" value="Unassembled WGS sequence"/>
</dbReference>
<dbReference type="EMBL" id="CAJNOK010013522">
    <property type="protein sequence ID" value="CAF1185980.1"/>
    <property type="molecule type" value="Genomic_DNA"/>
</dbReference>